<dbReference type="AlphaFoldDB" id="A0AAW8NGL6"/>
<feature type="transmembrane region" description="Helical" evidence="7">
    <location>
        <begin position="384"/>
        <end position="406"/>
    </location>
</feature>
<feature type="transmembrane region" description="Helical" evidence="7">
    <location>
        <begin position="21"/>
        <end position="42"/>
    </location>
</feature>
<evidence type="ECO:0000256" key="7">
    <source>
        <dbReference type="SAM" id="Phobius"/>
    </source>
</evidence>
<proteinExistence type="inferred from homology"/>
<dbReference type="RefSeq" id="WP_310114548.1">
    <property type="nucleotide sequence ID" value="NZ_CAXURQ020000001.1"/>
</dbReference>
<feature type="transmembrane region" description="Helical" evidence="7">
    <location>
        <begin position="418"/>
        <end position="440"/>
    </location>
</feature>
<sequence>MTNVAGGLARVGFRGAVWQGLALVGGKAIVLITTIVLARLLSPEQYGLVAAALVLMAYVETVADAGVAQALVYLPASGVAARSALLVSVVLGASLALLTFFSAPWIAGLFQLPDVGPLVQVLSIAVLATSLGAVPEALLRRDLLFRRLAVAPIVRALVTGVLSLVLAFAGYGAFSLAAGTAAGAVAYAATCWWLVRKGAPWQIWRVAKDALRANLKFGVPVAGSNLLARLIFDIDYVIIGVILGAQALGYYTLAFRLPEALIINVFFVLSTVLFPLYTQVQHQPERLRDGYLKGVRVQSLYGMTAGVGLAVLAPILVPLVFGGQWSESVIPLVFLALYAAARSLGAGANDVYKAIGRPGISITFSLIRLAVLVPVLLVAAQWGIIAVACAQMATALLFAIGMQTVAAKVIHIGPKAMLRAVLPAFACSIAVAAAGTIMFLQPYLGAPLTAALVFVTAIAAVYGVLRWGFPTLHHELLHLVRRRQDAPAE</sequence>
<feature type="transmembrane region" description="Helical" evidence="7">
    <location>
        <begin position="174"/>
        <end position="195"/>
    </location>
</feature>
<feature type="transmembrane region" description="Helical" evidence="7">
    <location>
        <begin position="48"/>
        <end position="72"/>
    </location>
</feature>
<organism evidence="8 9">
    <name type="scientific">Pseudarthrobacter oxydans</name>
    <name type="common">Arthrobacter oxydans</name>
    <dbReference type="NCBI Taxonomy" id="1671"/>
    <lineage>
        <taxon>Bacteria</taxon>
        <taxon>Bacillati</taxon>
        <taxon>Actinomycetota</taxon>
        <taxon>Actinomycetes</taxon>
        <taxon>Micrococcales</taxon>
        <taxon>Micrococcaceae</taxon>
        <taxon>Pseudarthrobacter</taxon>
    </lineage>
</organism>
<keyword evidence="3" id="KW-1003">Cell membrane</keyword>
<evidence type="ECO:0000313" key="9">
    <source>
        <dbReference type="Proteomes" id="UP001262032"/>
    </source>
</evidence>
<feature type="transmembrane region" description="Helical" evidence="7">
    <location>
        <begin position="299"/>
        <end position="322"/>
    </location>
</feature>
<evidence type="ECO:0000256" key="3">
    <source>
        <dbReference type="ARBA" id="ARBA00022475"/>
    </source>
</evidence>
<feature type="transmembrane region" description="Helical" evidence="7">
    <location>
        <begin position="260"/>
        <end position="278"/>
    </location>
</feature>
<evidence type="ECO:0000313" key="8">
    <source>
        <dbReference type="EMBL" id="MDR7166031.1"/>
    </source>
</evidence>
<dbReference type="EMBL" id="JAVDWN010000024">
    <property type="protein sequence ID" value="MDR7166031.1"/>
    <property type="molecule type" value="Genomic_DNA"/>
</dbReference>
<feature type="transmembrane region" description="Helical" evidence="7">
    <location>
        <begin position="360"/>
        <end position="378"/>
    </location>
</feature>
<dbReference type="GeneID" id="97424489"/>
<protein>
    <submittedName>
        <fullName evidence="8">PST family polysaccharide transporter</fullName>
    </submittedName>
</protein>
<dbReference type="Proteomes" id="UP001262032">
    <property type="component" value="Unassembled WGS sequence"/>
</dbReference>
<comment type="caution">
    <text evidence="8">The sequence shown here is derived from an EMBL/GenBank/DDBJ whole genome shotgun (WGS) entry which is preliminary data.</text>
</comment>
<name>A0AAW8NGL6_PSEOX</name>
<evidence type="ECO:0000256" key="5">
    <source>
        <dbReference type="ARBA" id="ARBA00022989"/>
    </source>
</evidence>
<keyword evidence="4 7" id="KW-0812">Transmembrane</keyword>
<feature type="transmembrane region" description="Helical" evidence="7">
    <location>
        <begin position="328"/>
        <end position="348"/>
    </location>
</feature>
<feature type="transmembrane region" description="Helical" evidence="7">
    <location>
        <begin position="84"/>
        <end position="106"/>
    </location>
</feature>
<keyword evidence="6 7" id="KW-0472">Membrane</keyword>
<comment type="similarity">
    <text evidence="2">Belongs to the polysaccharide synthase family.</text>
</comment>
<accession>A0AAW8NGL6</accession>
<feature type="transmembrane region" description="Helical" evidence="7">
    <location>
        <begin position="446"/>
        <end position="465"/>
    </location>
</feature>
<dbReference type="GO" id="GO:0005886">
    <property type="term" value="C:plasma membrane"/>
    <property type="evidence" value="ECO:0007669"/>
    <property type="project" value="UniProtKB-SubCell"/>
</dbReference>
<dbReference type="CDD" id="cd13127">
    <property type="entry name" value="MATE_tuaB_like"/>
    <property type="match status" value="1"/>
</dbReference>
<dbReference type="PANTHER" id="PTHR30250:SF10">
    <property type="entry name" value="LIPOPOLYSACCHARIDE BIOSYNTHESIS PROTEIN WZXC"/>
    <property type="match status" value="1"/>
</dbReference>
<gene>
    <name evidence="8" type="ORF">J2X12_004085</name>
</gene>
<evidence type="ECO:0000256" key="1">
    <source>
        <dbReference type="ARBA" id="ARBA00004651"/>
    </source>
</evidence>
<evidence type="ECO:0000256" key="2">
    <source>
        <dbReference type="ARBA" id="ARBA00007430"/>
    </source>
</evidence>
<keyword evidence="5 7" id="KW-1133">Transmembrane helix</keyword>
<dbReference type="PANTHER" id="PTHR30250">
    <property type="entry name" value="PST FAMILY PREDICTED COLANIC ACID TRANSPORTER"/>
    <property type="match status" value="1"/>
</dbReference>
<evidence type="ECO:0000256" key="6">
    <source>
        <dbReference type="ARBA" id="ARBA00023136"/>
    </source>
</evidence>
<feature type="transmembrane region" description="Helical" evidence="7">
    <location>
        <begin position="118"/>
        <end position="139"/>
    </location>
</feature>
<dbReference type="InterPro" id="IPR050833">
    <property type="entry name" value="Poly_Biosynth_Transport"/>
</dbReference>
<dbReference type="Pfam" id="PF13440">
    <property type="entry name" value="Polysacc_synt_3"/>
    <property type="match status" value="1"/>
</dbReference>
<feature type="transmembrane region" description="Helical" evidence="7">
    <location>
        <begin position="148"/>
        <end position="168"/>
    </location>
</feature>
<reference evidence="8" key="1">
    <citation type="submission" date="2023-07" db="EMBL/GenBank/DDBJ databases">
        <title>Sorghum-associated microbial communities from plants grown in Nebraska, USA.</title>
        <authorList>
            <person name="Schachtman D."/>
        </authorList>
    </citation>
    <scope>NUCLEOTIDE SEQUENCE</scope>
    <source>
        <strain evidence="8">BE261</strain>
    </source>
</reference>
<comment type="subcellular location">
    <subcellularLocation>
        <location evidence="1">Cell membrane</location>
        <topology evidence="1">Multi-pass membrane protein</topology>
    </subcellularLocation>
</comment>
<evidence type="ECO:0000256" key="4">
    <source>
        <dbReference type="ARBA" id="ARBA00022692"/>
    </source>
</evidence>
<feature type="transmembrane region" description="Helical" evidence="7">
    <location>
        <begin position="234"/>
        <end position="254"/>
    </location>
</feature>